<keyword evidence="2" id="KW-0813">Transport</keyword>
<dbReference type="InterPro" id="IPR036259">
    <property type="entry name" value="MFS_trans_sf"/>
</dbReference>
<dbReference type="Gene3D" id="1.20.1250.20">
    <property type="entry name" value="MFS general substrate transporter like domains"/>
    <property type="match status" value="1"/>
</dbReference>
<feature type="transmembrane region" description="Helical" evidence="6">
    <location>
        <begin position="235"/>
        <end position="253"/>
    </location>
</feature>
<feature type="transmembrane region" description="Helical" evidence="6">
    <location>
        <begin position="86"/>
        <end position="105"/>
    </location>
</feature>
<dbReference type="SUPFAM" id="SSF103473">
    <property type="entry name" value="MFS general substrate transporter"/>
    <property type="match status" value="1"/>
</dbReference>
<dbReference type="EMBL" id="JAWJYN010000002">
    <property type="protein sequence ID" value="MDZ8162516.1"/>
    <property type="molecule type" value="Genomic_DNA"/>
</dbReference>
<evidence type="ECO:0000256" key="2">
    <source>
        <dbReference type="ARBA" id="ARBA00022448"/>
    </source>
</evidence>
<feature type="transmembrane region" description="Helical" evidence="6">
    <location>
        <begin position="363"/>
        <end position="381"/>
    </location>
</feature>
<evidence type="ECO:0000256" key="4">
    <source>
        <dbReference type="ARBA" id="ARBA00022989"/>
    </source>
</evidence>
<evidence type="ECO:0000259" key="7">
    <source>
        <dbReference type="PROSITE" id="PS50850"/>
    </source>
</evidence>
<keyword evidence="5 6" id="KW-0472">Membrane</keyword>
<dbReference type="PANTHER" id="PTHR42718">
    <property type="entry name" value="MAJOR FACILITATOR SUPERFAMILY MULTIDRUG TRANSPORTER MFSC"/>
    <property type="match status" value="1"/>
</dbReference>
<dbReference type="InterPro" id="IPR011701">
    <property type="entry name" value="MFS"/>
</dbReference>
<evidence type="ECO:0000313" key="9">
    <source>
        <dbReference type="Proteomes" id="UP001291912"/>
    </source>
</evidence>
<feature type="transmembrane region" description="Helical" evidence="6">
    <location>
        <begin position="486"/>
        <end position="507"/>
    </location>
</feature>
<name>A0ABU5N8Z9_9MICO</name>
<proteinExistence type="predicted"/>
<dbReference type="Proteomes" id="UP001291912">
    <property type="component" value="Unassembled WGS sequence"/>
</dbReference>
<feature type="transmembrane region" description="Helical" evidence="6">
    <location>
        <begin position="209"/>
        <end position="229"/>
    </location>
</feature>
<keyword evidence="4 6" id="KW-1133">Transmembrane helix</keyword>
<feature type="transmembrane region" description="Helical" evidence="6">
    <location>
        <begin position="301"/>
        <end position="324"/>
    </location>
</feature>
<organism evidence="8 9">
    <name type="scientific">Microbacterium aquimaris</name>
    <dbReference type="NCBI Taxonomy" id="459816"/>
    <lineage>
        <taxon>Bacteria</taxon>
        <taxon>Bacillati</taxon>
        <taxon>Actinomycetota</taxon>
        <taxon>Actinomycetes</taxon>
        <taxon>Micrococcales</taxon>
        <taxon>Microbacteriaceae</taxon>
        <taxon>Microbacterium</taxon>
    </lineage>
</organism>
<feature type="transmembrane region" description="Helical" evidence="6">
    <location>
        <begin position="20"/>
        <end position="42"/>
    </location>
</feature>
<evidence type="ECO:0000256" key="3">
    <source>
        <dbReference type="ARBA" id="ARBA00022692"/>
    </source>
</evidence>
<dbReference type="InterPro" id="IPR005829">
    <property type="entry name" value="Sugar_transporter_CS"/>
</dbReference>
<accession>A0ABU5N8Z9</accession>
<feature type="transmembrane region" description="Helical" evidence="6">
    <location>
        <begin position="148"/>
        <end position="171"/>
    </location>
</feature>
<dbReference type="CDD" id="cd17321">
    <property type="entry name" value="MFS_MMR_MDR_like"/>
    <property type="match status" value="1"/>
</dbReference>
<comment type="subcellular location">
    <subcellularLocation>
        <location evidence="1">Cell membrane</location>
        <topology evidence="1">Multi-pass membrane protein</topology>
    </subcellularLocation>
</comment>
<dbReference type="PANTHER" id="PTHR42718:SF9">
    <property type="entry name" value="MAJOR FACILITATOR SUPERFAMILY MULTIDRUG TRANSPORTER MFSC"/>
    <property type="match status" value="1"/>
</dbReference>
<feature type="domain" description="Major facilitator superfamily (MFS) profile" evidence="7">
    <location>
        <begin position="20"/>
        <end position="511"/>
    </location>
</feature>
<evidence type="ECO:0000256" key="5">
    <source>
        <dbReference type="ARBA" id="ARBA00023136"/>
    </source>
</evidence>
<comment type="caution">
    <text evidence="8">The sequence shown here is derived from an EMBL/GenBank/DDBJ whole genome shotgun (WGS) entry which is preliminary data.</text>
</comment>
<dbReference type="Gene3D" id="1.20.1720.10">
    <property type="entry name" value="Multidrug resistance protein D"/>
    <property type="match status" value="1"/>
</dbReference>
<protein>
    <submittedName>
        <fullName evidence="8">MFS transporter</fullName>
    </submittedName>
</protein>
<feature type="transmembrane region" description="Helical" evidence="6">
    <location>
        <begin position="273"/>
        <end position="295"/>
    </location>
</feature>
<keyword evidence="3 6" id="KW-0812">Transmembrane</keyword>
<feature type="transmembrane region" description="Helical" evidence="6">
    <location>
        <begin position="177"/>
        <end position="197"/>
    </location>
</feature>
<dbReference type="PRINTS" id="PR01036">
    <property type="entry name" value="TCRTETB"/>
</dbReference>
<dbReference type="RefSeq" id="WP_194424970.1">
    <property type="nucleotide sequence ID" value="NZ_BAAAPT010000002.1"/>
</dbReference>
<evidence type="ECO:0000313" key="8">
    <source>
        <dbReference type="EMBL" id="MDZ8162516.1"/>
    </source>
</evidence>
<reference evidence="8 9" key="1">
    <citation type="submission" date="2023-10" db="EMBL/GenBank/DDBJ databases">
        <title>Microbacterium xanthum sp. nov., isolated from seaweed.</title>
        <authorList>
            <person name="Lee S.D."/>
        </authorList>
    </citation>
    <scope>NUCLEOTIDE SEQUENCE [LARGE SCALE GENOMIC DNA]</scope>
    <source>
        <strain evidence="8 9">KCTC 19124</strain>
    </source>
</reference>
<keyword evidence="9" id="KW-1185">Reference proteome</keyword>
<dbReference type="InterPro" id="IPR020846">
    <property type="entry name" value="MFS_dom"/>
</dbReference>
<feature type="transmembrane region" description="Helical" evidence="6">
    <location>
        <begin position="336"/>
        <end position="357"/>
    </location>
</feature>
<feature type="transmembrane region" description="Helical" evidence="6">
    <location>
        <begin position="54"/>
        <end position="74"/>
    </location>
</feature>
<sequence>MTSPPSSNTSADAPERAPFVLTALILGALVCNINLAAANIALPDIGDAFGASQTSLNLVAVGCALGLAMSVMYLGAVADRYGRKQLLVLGLGLTVVASVLAAFSVSVEMLIAARVLTGISAGMAYPTTLSLITALWSPGRRRTVAIALWSAVSATATVIGSVLAGVLLLWFWWGSAFLLAVPIALAGFVLVIIVVPSHVAESDEPVDHVGGVLSVFMIAALVLGLATVFAPETAVFGGVLLGAAVVLIGVFGWRQMTARSPLYDLSVARRRMFWAPATGGLIVFGSLIGAMFVGQQFQQNILGYSTLEASLSIVPAGIGLLAVAPQSAKLVLTRGSRFTMLLGYVFVLAGFVTMLFWGEDTPFWYLSLAYLAIGIGAGFAMTPASRAITESTPVRRVGMASATADLQRDLGGSIMQGVLGAILAAGFARSFGAIIAESGEASSISAEVTAALQSSYASALQVADQNPQYKDQILQAAQQSLEAGSIAAYAVGAIAIALGAAVVWIFLPGHAKEVDLVASYGTAPEPAAARAGQ</sequence>
<dbReference type="PROSITE" id="PS00216">
    <property type="entry name" value="SUGAR_TRANSPORT_1"/>
    <property type="match status" value="1"/>
</dbReference>
<evidence type="ECO:0000256" key="6">
    <source>
        <dbReference type="SAM" id="Phobius"/>
    </source>
</evidence>
<gene>
    <name evidence="8" type="ORF">R2Q92_11795</name>
</gene>
<feature type="transmembrane region" description="Helical" evidence="6">
    <location>
        <begin position="111"/>
        <end position="136"/>
    </location>
</feature>
<dbReference type="PROSITE" id="PS50850">
    <property type="entry name" value="MFS"/>
    <property type="match status" value="1"/>
</dbReference>
<evidence type="ECO:0000256" key="1">
    <source>
        <dbReference type="ARBA" id="ARBA00004651"/>
    </source>
</evidence>
<dbReference type="Pfam" id="PF07690">
    <property type="entry name" value="MFS_1"/>
    <property type="match status" value="1"/>
</dbReference>